<dbReference type="EMBL" id="BX284605">
    <property type="protein sequence ID" value="CCD64174.1"/>
    <property type="molecule type" value="Genomic_DNA"/>
</dbReference>
<dbReference type="Proteomes" id="UP000001940">
    <property type="component" value="Chromosome V"/>
</dbReference>
<feature type="transmembrane region" description="Helical" evidence="6">
    <location>
        <begin position="215"/>
        <end position="235"/>
    </location>
</feature>
<feature type="transmembrane region" description="Helical" evidence="6">
    <location>
        <begin position="83"/>
        <end position="105"/>
    </location>
</feature>
<dbReference type="GO" id="GO:0016020">
    <property type="term" value="C:membrane"/>
    <property type="evidence" value="ECO:0007669"/>
    <property type="project" value="UniProtKB-SubCell"/>
</dbReference>
<dbReference type="GO" id="GO:0007606">
    <property type="term" value="P:sensory perception of chemical stimulus"/>
    <property type="evidence" value="ECO:0007669"/>
    <property type="project" value="UniProtKB-UniRule"/>
</dbReference>
<dbReference type="InParanoid" id="Q23035"/>
<dbReference type="CTD" id="188326"/>
<evidence type="ECO:0000256" key="2">
    <source>
        <dbReference type="ARBA" id="ARBA00005692"/>
    </source>
</evidence>
<dbReference type="Bgee" id="WBGene00005182">
    <property type="expression patterns" value="Expressed in larva"/>
</dbReference>
<keyword evidence="5 6" id="KW-0472">Membrane</keyword>
<keyword evidence="7" id="KW-0732">Signal</keyword>
<feature type="chain" id="PRO_5004201451" description="Serpentine receptor class gamma" evidence="7">
    <location>
        <begin position="18"/>
        <end position="366"/>
    </location>
</feature>
<evidence type="ECO:0000256" key="6">
    <source>
        <dbReference type="RuleBase" id="RU280813"/>
    </source>
</evidence>
<evidence type="ECO:0000256" key="3">
    <source>
        <dbReference type="ARBA" id="ARBA00022692"/>
    </source>
</evidence>
<name>Q23035_CAEEL</name>
<dbReference type="AGR" id="WB:WBGene00005182"/>
<dbReference type="Gene3D" id="1.20.1070.10">
    <property type="entry name" value="Rhodopsin 7-helix transmembrane proteins"/>
    <property type="match status" value="1"/>
</dbReference>
<keyword evidence="9" id="KW-1185">Reference proteome</keyword>
<dbReference type="SUPFAM" id="SSF81321">
    <property type="entry name" value="Family A G protein-coupled receptor-like"/>
    <property type="match status" value="1"/>
</dbReference>
<dbReference type="PANTHER" id="PTHR31627:SF35">
    <property type="entry name" value="SERPENTINE RECEPTOR CLASS GAMMA"/>
    <property type="match status" value="1"/>
</dbReference>
<dbReference type="UCSC" id="T09D3.5">
    <property type="organism name" value="c. elegans"/>
</dbReference>
<evidence type="ECO:0000313" key="9">
    <source>
        <dbReference type="Proteomes" id="UP000001940"/>
    </source>
</evidence>
<dbReference type="Pfam" id="PF02118">
    <property type="entry name" value="Srg"/>
    <property type="match status" value="1"/>
</dbReference>
<comment type="subcellular location">
    <subcellularLocation>
        <location evidence="1">Membrane</location>
        <topology evidence="1">Multi-pass membrane protein</topology>
    </subcellularLocation>
</comment>
<evidence type="ECO:0000313" key="10">
    <source>
        <dbReference type="WormBase" id="T09D3.5"/>
    </source>
</evidence>
<feature type="transmembrane region" description="Helical" evidence="6">
    <location>
        <begin position="142"/>
        <end position="164"/>
    </location>
</feature>
<dbReference type="InterPro" id="IPR051119">
    <property type="entry name" value="Nematode_SR-like"/>
</dbReference>
<evidence type="ECO:0000256" key="7">
    <source>
        <dbReference type="SAM" id="SignalP"/>
    </source>
</evidence>
<feature type="transmembrane region" description="Helical" evidence="6">
    <location>
        <begin position="256"/>
        <end position="288"/>
    </location>
</feature>
<keyword evidence="4 6" id="KW-1133">Transmembrane helix</keyword>
<dbReference type="HOGENOM" id="CLU_061253_0_0_1"/>
<dbReference type="PhylomeDB" id="Q23035"/>
<dbReference type="GeneID" id="188326"/>
<dbReference type="OrthoDB" id="5800959at2759"/>
<dbReference type="WormBase" id="T09D3.5">
    <property type="protein sequence ID" value="CE45086"/>
    <property type="gene ID" value="WBGene00005182"/>
    <property type="gene designation" value="srg-25"/>
</dbReference>
<dbReference type="PaxDb" id="6239-T09D3.5"/>
<dbReference type="FunCoup" id="Q23035">
    <property type="interactions" value="1"/>
</dbReference>
<keyword evidence="3 6" id="KW-0812">Transmembrane</keyword>
<dbReference type="AlphaFoldDB" id="Q23035"/>
<proteinExistence type="inferred from homology"/>
<protein>
    <recommendedName>
        <fullName evidence="6">Serpentine receptor class gamma</fullName>
    </recommendedName>
</protein>
<dbReference type="SMR" id="Q23035"/>
<sequence length="366" mass="42166">MLLFIILFIMNKTSIISFDYLEEMEELPDPAIRTCNYQFNTVSTQVVMYVLQVGYALPVSILYLFVILKILRAHKSEQMFSDAYFKIYVLDGVVSLIVVILDYGLTRPLIYINPLCFLFWNWFPEPTYILTPYLFGFNYFQFAKIFSISLLSANRFTCVAYPIWHKVFWKKHTNNVIIVSLICPALFTWQLAISPTRFDPYVGEGILGYVKVVPFVRTTFFKLIVSLSAFIFMLITNIKTYQLTKKFKNKLKSLELSLTLATVVISAVFVIYIIIQAVLLIFSTSFLVENLSFGSTLKKIEFICNDFYLMSSPIVLIIMNKRLRGSLFKVAPGMTQNSSAPRMSTTNENTVRIIVKSPPAKTITMW</sequence>
<dbReference type="eggNOG" id="ENOG502TGMS">
    <property type="taxonomic scope" value="Eukaryota"/>
</dbReference>
<evidence type="ECO:0000313" key="8">
    <source>
        <dbReference type="EMBL" id="CCD64174.1"/>
    </source>
</evidence>
<reference evidence="8 9" key="1">
    <citation type="journal article" date="1998" name="Science">
        <title>Genome sequence of the nematode C. elegans: a platform for investigating biology.</title>
        <authorList>
            <consortium name="The C. elegans sequencing consortium"/>
            <person name="Sulson J.E."/>
            <person name="Waterston R."/>
        </authorList>
    </citation>
    <scope>NUCLEOTIDE SEQUENCE [LARGE SCALE GENOMIC DNA]</scope>
    <source>
        <strain evidence="8 9">Bristol N2</strain>
    </source>
</reference>
<dbReference type="InterPro" id="IPR000609">
    <property type="entry name" value="7TM_GPCR_serpentine_rcpt_Srg"/>
</dbReference>
<dbReference type="KEGG" id="cel:CELE_T09D3.5"/>
<evidence type="ECO:0000256" key="1">
    <source>
        <dbReference type="ARBA" id="ARBA00004141"/>
    </source>
</evidence>
<dbReference type="RefSeq" id="NP_504424.3">
    <property type="nucleotide sequence ID" value="NM_072023.3"/>
</dbReference>
<feature type="signal peptide" evidence="7">
    <location>
        <begin position="1"/>
        <end position="17"/>
    </location>
</feature>
<dbReference type="GO" id="GO:0004888">
    <property type="term" value="F:transmembrane signaling receptor activity"/>
    <property type="evidence" value="ECO:0007669"/>
    <property type="project" value="InterPro"/>
</dbReference>
<feature type="transmembrane region" description="Helical" evidence="6">
    <location>
        <begin position="176"/>
        <end position="195"/>
    </location>
</feature>
<comment type="caution">
    <text evidence="6">Lacks conserved residue(s) required for the propagation of feature annotation.</text>
</comment>
<accession>Q23035</accession>
<comment type="similarity">
    <text evidence="2 6">Belongs to the nematode receptor-like protein srg family.</text>
</comment>
<organism evidence="8 9">
    <name type="scientific">Caenorhabditis elegans</name>
    <dbReference type="NCBI Taxonomy" id="6239"/>
    <lineage>
        <taxon>Eukaryota</taxon>
        <taxon>Metazoa</taxon>
        <taxon>Ecdysozoa</taxon>
        <taxon>Nematoda</taxon>
        <taxon>Chromadorea</taxon>
        <taxon>Rhabditida</taxon>
        <taxon>Rhabditina</taxon>
        <taxon>Rhabditomorpha</taxon>
        <taxon>Rhabditoidea</taxon>
        <taxon>Rhabditidae</taxon>
        <taxon>Peloderinae</taxon>
        <taxon>Caenorhabditis</taxon>
    </lineage>
</organism>
<keyword evidence="8" id="KW-0675">Receptor</keyword>
<evidence type="ECO:0000256" key="4">
    <source>
        <dbReference type="ARBA" id="ARBA00022989"/>
    </source>
</evidence>
<dbReference type="PANTHER" id="PTHR31627">
    <property type="entry name" value="SERPENTINE RECEPTOR CLASS GAMMA-RELATED"/>
    <property type="match status" value="1"/>
</dbReference>
<dbReference type="PRINTS" id="PR00698">
    <property type="entry name" value="TMPROTEINSRG"/>
</dbReference>
<evidence type="ECO:0000256" key="5">
    <source>
        <dbReference type="ARBA" id="ARBA00023136"/>
    </source>
</evidence>
<gene>
    <name evidence="8 10" type="primary">srg-25</name>
    <name evidence="8" type="ORF">CELE_T09D3.5</name>
    <name evidence="10" type="ORF">T09D3.5</name>
</gene>
<dbReference type="OMA" id="YFQFAKI"/>
<feature type="transmembrane region" description="Helical" evidence="6">
    <location>
        <begin position="46"/>
        <end position="71"/>
    </location>
</feature>